<keyword evidence="6" id="KW-0238">DNA-binding</keyword>
<protein>
    <recommendedName>
        <fullName evidence="6">Bifunctional ligase/repressor BirA</fullName>
    </recommendedName>
    <alternativeName>
        <fullName evidence="6">Biotin operon repressor</fullName>
    </alternativeName>
    <alternativeName>
        <fullName evidence="6">Biotin--[acetyl-CoA-carboxylase] ligase</fullName>
        <ecNumber evidence="6">6.3.4.15</ecNumber>
    </alternativeName>
    <alternativeName>
        <fullName evidence="6">Biotin--protein ligase</fullName>
    </alternativeName>
    <alternativeName>
        <fullName evidence="6">Biotin-[acetyl-CoA carboxylase] synthetase</fullName>
    </alternativeName>
</protein>
<dbReference type="Pfam" id="PF08279">
    <property type="entry name" value="HTH_11"/>
    <property type="match status" value="1"/>
</dbReference>
<keyword evidence="4 6" id="KW-0092">Biotin</keyword>
<keyword evidence="2 6" id="KW-0547">Nucleotide-binding</keyword>
<feature type="domain" description="BPL/LPL catalytic" evidence="7">
    <location>
        <begin position="73"/>
        <end position="251"/>
    </location>
</feature>
<dbReference type="EMBL" id="FLOB01000016">
    <property type="protein sequence ID" value="SBS37224.1"/>
    <property type="molecule type" value="Genomic_DNA"/>
</dbReference>
<feature type="binding site" evidence="6">
    <location>
        <position position="109"/>
    </location>
    <ligand>
        <name>biotin</name>
        <dbReference type="ChEBI" id="CHEBI:57586"/>
    </ligand>
</feature>
<feature type="DNA-binding region" description="H-T-H motif" evidence="6">
    <location>
        <begin position="16"/>
        <end position="35"/>
    </location>
</feature>
<dbReference type="InterPro" id="IPR036388">
    <property type="entry name" value="WH-like_DNA-bd_sf"/>
</dbReference>
<dbReference type="Pfam" id="PF02237">
    <property type="entry name" value="BPL_C"/>
    <property type="match status" value="1"/>
</dbReference>
<dbReference type="Gene3D" id="3.30.930.10">
    <property type="entry name" value="Bira Bifunctional Protein, Domain 2"/>
    <property type="match status" value="1"/>
</dbReference>
<dbReference type="GO" id="GO:0004077">
    <property type="term" value="F:biotin--[biotin carboxyl-carrier protein] ligase activity"/>
    <property type="evidence" value="ECO:0007669"/>
    <property type="project" value="UniProtKB-UniRule"/>
</dbReference>
<reference evidence="8 9" key="1">
    <citation type="submission" date="2016-06" db="EMBL/GenBank/DDBJ databases">
        <authorList>
            <person name="Kjaerup R.B."/>
            <person name="Dalgaard T.S."/>
            <person name="Juul-Madsen H.R."/>
        </authorList>
    </citation>
    <scope>NUCLEOTIDE SEQUENCE [LARGE SCALE GENOMIC DNA]</scope>
    <source>
        <strain evidence="8 9">CECT 8886</strain>
    </source>
</reference>
<dbReference type="InterPro" id="IPR036390">
    <property type="entry name" value="WH_DNA-bd_sf"/>
</dbReference>
<dbReference type="NCBIfam" id="TIGR00121">
    <property type="entry name" value="birA_ligase"/>
    <property type="match status" value="1"/>
</dbReference>
<dbReference type="SUPFAM" id="SSF46785">
    <property type="entry name" value="Winged helix' DNA-binding domain"/>
    <property type="match status" value="1"/>
</dbReference>
<feature type="binding site" evidence="6">
    <location>
        <begin position="113"/>
        <end position="115"/>
    </location>
    <ligand>
        <name>biotin</name>
        <dbReference type="ChEBI" id="CHEBI:57586"/>
    </ligand>
</feature>
<dbReference type="GO" id="GO:0006355">
    <property type="term" value="P:regulation of DNA-templated transcription"/>
    <property type="evidence" value="ECO:0007669"/>
    <property type="project" value="UniProtKB-UniRule"/>
</dbReference>
<keyword evidence="9" id="KW-1185">Reference proteome</keyword>
<dbReference type="InterPro" id="IPR013196">
    <property type="entry name" value="HTH_11"/>
</dbReference>
<feature type="binding site" evidence="6">
    <location>
        <position position="180"/>
    </location>
    <ligand>
        <name>biotin</name>
        <dbReference type="ChEBI" id="CHEBI:57586"/>
    </ligand>
</feature>
<evidence type="ECO:0000256" key="4">
    <source>
        <dbReference type="ARBA" id="ARBA00023267"/>
    </source>
</evidence>
<organism evidence="8 9">
    <name type="scientific">Marinomonas spartinae</name>
    <dbReference type="NCBI Taxonomy" id="1792290"/>
    <lineage>
        <taxon>Bacteria</taxon>
        <taxon>Pseudomonadati</taxon>
        <taxon>Pseudomonadota</taxon>
        <taxon>Gammaproteobacteria</taxon>
        <taxon>Oceanospirillales</taxon>
        <taxon>Oceanospirillaceae</taxon>
        <taxon>Marinomonas</taxon>
    </lineage>
</organism>
<keyword evidence="6" id="KW-0805">Transcription regulation</keyword>
<dbReference type="Proteomes" id="UP000092544">
    <property type="component" value="Unassembled WGS sequence"/>
</dbReference>
<dbReference type="GO" id="GO:0005524">
    <property type="term" value="F:ATP binding"/>
    <property type="evidence" value="ECO:0007669"/>
    <property type="project" value="UniProtKB-UniRule"/>
</dbReference>
<dbReference type="Gene3D" id="2.30.30.100">
    <property type="match status" value="1"/>
</dbReference>
<name>A0A1A8TV89_9GAMM</name>
<dbReference type="InterPro" id="IPR004143">
    <property type="entry name" value="BPL_LPL_catalytic"/>
</dbReference>
<dbReference type="OrthoDB" id="9807064at2"/>
<gene>
    <name evidence="8" type="primary">birA_2</name>
    <name evidence="6" type="synonym">birA</name>
    <name evidence="8" type="ORF">MSP8886_04031</name>
</gene>
<dbReference type="InterPro" id="IPR003142">
    <property type="entry name" value="BPL_C"/>
</dbReference>
<evidence type="ECO:0000259" key="7">
    <source>
        <dbReference type="PROSITE" id="PS51733"/>
    </source>
</evidence>
<evidence type="ECO:0000256" key="3">
    <source>
        <dbReference type="ARBA" id="ARBA00022840"/>
    </source>
</evidence>
<keyword evidence="6" id="KW-0804">Transcription</keyword>
<dbReference type="InterPro" id="IPR008988">
    <property type="entry name" value="Transcriptional_repressor_C"/>
</dbReference>
<keyword evidence="3 6" id="KW-0067">ATP-binding</keyword>
<dbReference type="InterPro" id="IPR004408">
    <property type="entry name" value="Biotin_CoA_COase_ligase"/>
</dbReference>
<dbReference type="Gene3D" id="1.10.10.10">
    <property type="entry name" value="Winged helix-like DNA-binding domain superfamily/Winged helix DNA-binding domain"/>
    <property type="match status" value="1"/>
</dbReference>
<dbReference type="HAMAP" id="MF_00978">
    <property type="entry name" value="Bifunct_BirA"/>
    <property type="match status" value="1"/>
</dbReference>
<evidence type="ECO:0000256" key="5">
    <source>
        <dbReference type="ARBA" id="ARBA00047846"/>
    </source>
</evidence>
<dbReference type="STRING" id="1792290.MSP8886_04031"/>
<evidence type="ECO:0000256" key="2">
    <source>
        <dbReference type="ARBA" id="ARBA00022741"/>
    </source>
</evidence>
<evidence type="ECO:0000256" key="6">
    <source>
        <dbReference type="HAMAP-Rule" id="MF_00978"/>
    </source>
</evidence>
<dbReference type="InterPro" id="IPR030855">
    <property type="entry name" value="Bifunct_BirA"/>
</dbReference>
<proteinExistence type="inferred from homology"/>
<dbReference type="SUPFAM" id="SSF55681">
    <property type="entry name" value="Class II aaRS and biotin synthetases"/>
    <property type="match status" value="1"/>
</dbReference>
<evidence type="ECO:0000313" key="8">
    <source>
        <dbReference type="EMBL" id="SBS37224.1"/>
    </source>
</evidence>
<dbReference type="PROSITE" id="PS51733">
    <property type="entry name" value="BPL_LPL_CATALYTIC"/>
    <property type="match status" value="1"/>
</dbReference>
<dbReference type="CDD" id="cd16442">
    <property type="entry name" value="BPL"/>
    <property type="match status" value="1"/>
</dbReference>
<comment type="similarity">
    <text evidence="6">Belongs to the biotin--protein ligase family.</text>
</comment>
<keyword evidence="1 6" id="KW-0436">Ligase</keyword>
<dbReference type="AlphaFoldDB" id="A0A1A8TV89"/>
<sequence length="318" mass="34331">MQRILSLLSDSKFHSGEALGGALGVTRAAVWKKLKKLEAIGIPVHSVKGRGYRLPTPLELLSHEALLEAGLDSSIPVSIVFETASTNGDMKQHINDGVSLPLMIAAERQTQGRGRRGRHWASGVVKNITMSFAWRFENGPSVVEGLSLAVGVAVARTIKKQGIPNPGLKWPNDVQIDGQKVCGILLEMVADEDRCDVIIGIGLNVAMEADVMSSVDQPWTDLASRLSKVPSRNQILADLTNELVAVCHAFEDGHGMKHYQSLWQAHDVLHNQAVAVSSLSQQRTGIAKGIDESGALLIEAEDGVISRLHGGEVSVRRR</sequence>
<dbReference type="PANTHER" id="PTHR12835:SF5">
    <property type="entry name" value="BIOTIN--PROTEIN LIGASE"/>
    <property type="match status" value="1"/>
</dbReference>
<dbReference type="SUPFAM" id="SSF50037">
    <property type="entry name" value="C-terminal domain of transcriptional repressors"/>
    <property type="match status" value="1"/>
</dbReference>
<dbReference type="GO" id="GO:0003677">
    <property type="term" value="F:DNA binding"/>
    <property type="evidence" value="ECO:0007669"/>
    <property type="project" value="UniProtKB-UniRule"/>
</dbReference>
<dbReference type="RefSeq" id="WP_067020192.1">
    <property type="nucleotide sequence ID" value="NZ_FLOB01000016.1"/>
</dbReference>
<accession>A0A1A8TV89</accession>
<comment type="catalytic activity">
    <reaction evidence="5 6">
        <text>biotin + L-lysyl-[protein] + ATP = N(6)-biotinyl-L-lysyl-[protein] + AMP + diphosphate + H(+)</text>
        <dbReference type="Rhea" id="RHEA:11756"/>
        <dbReference type="Rhea" id="RHEA-COMP:9752"/>
        <dbReference type="Rhea" id="RHEA-COMP:10505"/>
        <dbReference type="ChEBI" id="CHEBI:15378"/>
        <dbReference type="ChEBI" id="CHEBI:29969"/>
        <dbReference type="ChEBI" id="CHEBI:30616"/>
        <dbReference type="ChEBI" id="CHEBI:33019"/>
        <dbReference type="ChEBI" id="CHEBI:57586"/>
        <dbReference type="ChEBI" id="CHEBI:83144"/>
        <dbReference type="ChEBI" id="CHEBI:456215"/>
        <dbReference type="EC" id="6.3.4.15"/>
    </reaction>
</comment>
<comment type="function">
    <text evidence="6">Acts both as a biotin--[acetyl-CoA-carboxylase] ligase and a biotin-operon repressor. In the presence of ATP, BirA activates biotin to form the BirA-biotinyl-5'-adenylate (BirA-bio-5'-AMP or holoBirA) complex. HoloBirA can either transfer the biotinyl moiety to the biotin carboxyl carrier protein (BCCP) subunit of acetyl-CoA carboxylase, or bind to the biotin operator site and inhibit transcription of the operon.</text>
</comment>
<dbReference type="Pfam" id="PF03099">
    <property type="entry name" value="BPL_LplA_LipB"/>
    <property type="match status" value="1"/>
</dbReference>
<evidence type="ECO:0000313" key="9">
    <source>
        <dbReference type="Proteomes" id="UP000092544"/>
    </source>
</evidence>
<keyword evidence="6" id="KW-0678">Repressor</keyword>
<evidence type="ECO:0000256" key="1">
    <source>
        <dbReference type="ARBA" id="ARBA00022598"/>
    </source>
</evidence>
<feature type="binding site" evidence="6">
    <location>
        <begin position="85"/>
        <end position="87"/>
    </location>
    <ligand>
        <name>biotin</name>
        <dbReference type="ChEBI" id="CHEBI:57586"/>
    </ligand>
</feature>
<dbReference type="GO" id="GO:0005737">
    <property type="term" value="C:cytoplasm"/>
    <property type="evidence" value="ECO:0007669"/>
    <property type="project" value="TreeGrafter"/>
</dbReference>
<dbReference type="PANTHER" id="PTHR12835">
    <property type="entry name" value="BIOTIN PROTEIN LIGASE"/>
    <property type="match status" value="1"/>
</dbReference>
<dbReference type="InterPro" id="IPR045864">
    <property type="entry name" value="aa-tRNA-synth_II/BPL/LPL"/>
</dbReference>
<dbReference type="EC" id="6.3.4.15" evidence="6"/>